<dbReference type="GO" id="GO:0051539">
    <property type="term" value="F:4 iron, 4 sulfur cluster binding"/>
    <property type="evidence" value="ECO:0007669"/>
    <property type="project" value="UniProtKB-KW"/>
</dbReference>
<dbReference type="InterPro" id="IPR032432">
    <property type="entry name" value="Radical_SAM_C"/>
</dbReference>
<sequence length="317" mass="36387">MSYKYPWGHNNPFNDYSNFLRNKFNNRVQKLSLNVGFTCPNRDGSRGTGGCTFCNNKTFNPDYCEPGMSIANQLETGMSFFRARYPDQLYLAYFQAYTNTYGPLDQLKQMYEEALNHPGIVGLVVGTRPDCLPDELIEYFAQLQKDYYVVVELGIESTNEETLKHVNRGHTFEETREAILKLNKVGLPVGGHLIMGLPGESNEVMLSHADILSELPLNYLKLHQLQYVKGSDLGRKYQADPDQYRVLDPDEYIEIVIDFLERLNPSIVVERLASQAPYELLLAPCWGLKNFQIVEMVRKRMLAQNTWQGRLYSPSIN</sequence>
<evidence type="ECO:0000256" key="4">
    <source>
        <dbReference type="ARBA" id="ARBA00022723"/>
    </source>
</evidence>
<dbReference type="EMBL" id="QPIZ01000003">
    <property type="protein sequence ID" value="RCW38725.1"/>
    <property type="molecule type" value="Genomic_DNA"/>
</dbReference>
<evidence type="ECO:0000256" key="3">
    <source>
        <dbReference type="ARBA" id="ARBA00022691"/>
    </source>
</evidence>
<dbReference type="Gene3D" id="3.80.30.20">
    <property type="entry name" value="tm_1862 like domain"/>
    <property type="match status" value="1"/>
</dbReference>
<keyword evidence="3" id="KW-0949">S-adenosyl-L-methionine</keyword>
<dbReference type="Pfam" id="PF04055">
    <property type="entry name" value="Radical_SAM"/>
    <property type="match status" value="1"/>
</dbReference>
<dbReference type="PANTHER" id="PTHR11135">
    <property type="entry name" value="HISTONE ACETYLTRANSFERASE-RELATED"/>
    <property type="match status" value="1"/>
</dbReference>
<dbReference type="RefSeq" id="WP_114436463.1">
    <property type="nucleotide sequence ID" value="NZ_QPIZ01000003.1"/>
</dbReference>
<evidence type="ECO:0000313" key="9">
    <source>
        <dbReference type="Proteomes" id="UP000252733"/>
    </source>
</evidence>
<dbReference type="InterPro" id="IPR058240">
    <property type="entry name" value="rSAM_sf"/>
</dbReference>
<comment type="caution">
    <text evidence="8">The sequence shown here is derived from an EMBL/GenBank/DDBJ whole genome shotgun (WGS) entry which is preliminary data.</text>
</comment>
<reference evidence="8 9" key="1">
    <citation type="submission" date="2018-07" db="EMBL/GenBank/DDBJ databases">
        <title>Freshwater and sediment microbial communities from various areas in North America, analyzing microbe dynamics in response to fracking.</title>
        <authorList>
            <person name="Lamendella R."/>
        </authorList>
    </citation>
    <scope>NUCLEOTIDE SEQUENCE [LARGE SCALE GENOMIC DNA]</scope>
    <source>
        <strain evidence="8 9">160A</strain>
    </source>
</reference>
<evidence type="ECO:0000256" key="5">
    <source>
        <dbReference type="ARBA" id="ARBA00023004"/>
    </source>
</evidence>
<dbReference type="NCBIfam" id="TIGR01212">
    <property type="entry name" value="TIGR01212 family radical SAM protein"/>
    <property type="match status" value="1"/>
</dbReference>
<keyword evidence="4" id="KW-0479">Metal-binding</keyword>
<keyword evidence="5" id="KW-0408">Iron</keyword>
<evidence type="ECO:0000256" key="1">
    <source>
        <dbReference type="ARBA" id="ARBA00001966"/>
    </source>
</evidence>
<dbReference type="PANTHER" id="PTHR11135:SF1">
    <property type="entry name" value="PROTEIN YHCC"/>
    <property type="match status" value="1"/>
</dbReference>
<evidence type="ECO:0000256" key="2">
    <source>
        <dbReference type="ARBA" id="ARBA00022485"/>
    </source>
</evidence>
<keyword evidence="9" id="KW-1185">Reference proteome</keyword>
<dbReference type="SUPFAM" id="SSF102114">
    <property type="entry name" value="Radical SAM enzymes"/>
    <property type="match status" value="1"/>
</dbReference>
<dbReference type="InterPro" id="IPR023404">
    <property type="entry name" value="rSAM_horseshoe"/>
</dbReference>
<dbReference type="CDD" id="cd01335">
    <property type="entry name" value="Radical_SAM"/>
    <property type="match status" value="1"/>
</dbReference>
<dbReference type="PROSITE" id="PS51918">
    <property type="entry name" value="RADICAL_SAM"/>
    <property type="match status" value="1"/>
</dbReference>
<dbReference type="SMART" id="SM00729">
    <property type="entry name" value="Elp3"/>
    <property type="match status" value="1"/>
</dbReference>
<dbReference type="SFLD" id="SFLDG01091">
    <property type="entry name" value="uncharacterized_CHP01210-like"/>
    <property type="match status" value="1"/>
</dbReference>
<dbReference type="InterPro" id="IPR005911">
    <property type="entry name" value="YhcC-like"/>
</dbReference>
<keyword evidence="2" id="KW-0004">4Fe-4S</keyword>
<dbReference type="GO" id="GO:0003824">
    <property type="term" value="F:catalytic activity"/>
    <property type="evidence" value="ECO:0007669"/>
    <property type="project" value="InterPro"/>
</dbReference>
<dbReference type="InterPro" id="IPR007197">
    <property type="entry name" value="rSAM"/>
</dbReference>
<proteinExistence type="predicted"/>
<protein>
    <recommendedName>
        <fullName evidence="7">Radical SAM core domain-containing protein</fullName>
    </recommendedName>
</protein>
<evidence type="ECO:0000313" key="8">
    <source>
        <dbReference type="EMBL" id="RCW38725.1"/>
    </source>
</evidence>
<gene>
    <name evidence="8" type="ORF">DFO77_103197</name>
</gene>
<keyword evidence="6" id="KW-0411">Iron-sulfur</keyword>
<dbReference type="Proteomes" id="UP000252733">
    <property type="component" value="Unassembled WGS sequence"/>
</dbReference>
<name>A0A368VES3_9BACT</name>
<accession>A0A368VES3</accession>
<organism evidence="8 9">
    <name type="scientific">Marinilabilia salmonicolor</name>
    <dbReference type="NCBI Taxonomy" id="989"/>
    <lineage>
        <taxon>Bacteria</taxon>
        <taxon>Pseudomonadati</taxon>
        <taxon>Bacteroidota</taxon>
        <taxon>Bacteroidia</taxon>
        <taxon>Marinilabiliales</taxon>
        <taxon>Marinilabiliaceae</taxon>
        <taxon>Marinilabilia</taxon>
    </lineage>
</organism>
<dbReference type="InterPro" id="IPR006638">
    <property type="entry name" value="Elp3/MiaA/NifB-like_rSAM"/>
</dbReference>
<evidence type="ECO:0000259" key="7">
    <source>
        <dbReference type="PROSITE" id="PS51918"/>
    </source>
</evidence>
<comment type="cofactor">
    <cofactor evidence="1">
        <name>[4Fe-4S] cluster</name>
        <dbReference type="ChEBI" id="CHEBI:49883"/>
    </cofactor>
</comment>
<dbReference type="InterPro" id="IPR039661">
    <property type="entry name" value="ELP3"/>
</dbReference>
<dbReference type="SFLD" id="SFLDG01086">
    <property type="entry name" value="elongater_protein-like"/>
    <property type="match status" value="1"/>
</dbReference>
<dbReference type="Pfam" id="PF16199">
    <property type="entry name" value="Radical_SAM_C"/>
    <property type="match status" value="1"/>
</dbReference>
<dbReference type="AlphaFoldDB" id="A0A368VES3"/>
<dbReference type="SFLD" id="SFLDS00029">
    <property type="entry name" value="Radical_SAM"/>
    <property type="match status" value="1"/>
</dbReference>
<evidence type="ECO:0000256" key="6">
    <source>
        <dbReference type="ARBA" id="ARBA00023014"/>
    </source>
</evidence>
<feature type="domain" description="Radical SAM core" evidence="7">
    <location>
        <begin position="23"/>
        <end position="266"/>
    </location>
</feature>
<dbReference type="GO" id="GO:0046872">
    <property type="term" value="F:metal ion binding"/>
    <property type="evidence" value="ECO:0007669"/>
    <property type="project" value="UniProtKB-KW"/>
</dbReference>